<dbReference type="InterPro" id="IPR028889">
    <property type="entry name" value="USP"/>
</dbReference>
<dbReference type="PROSITE" id="PS50235">
    <property type="entry name" value="USP_3"/>
    <property type="match status" value="1"/>
</dbReference>
<dbReference type="InterPro" id="IPR038765">
    <property type="entry name" value="Papain-like_cys_pep_sf"/>
</dbReference>
<dbReference type="SUPFAM" id="SSF54001">
    <property type="entry name" value="Cysteine proteinases"/>
    <property type="match status" value="1"/>
</dbReference>
<feature type="domain" description="USP" evidence="1">
    <location>
        <begin position="21"/>
        <end position="275"/>
    </location>
</feature>
<proteinExistence type="predicted"/>
<dbReference type="AlphaFoldDB" id="A0A6A5GK23"/>
<sequence>MTPKSDVKVKKLRKPPTSGPILLENRDNTICYLNSALNLLYTIKKIRHHLETGDLKNDVILKEIKEIFNRRKRSARKLVNLLNMRHGAQSCHEVVKKIVRLLPPDIQCSLSLQHQKMTRCEKCGEKLLPRKKMVQSVEILLPEDKPYTLKRLLVNQSTPRSCTKYREVQEVFDVYRVTVDSKTMIVNVLQSDPMEIKNLDTDGVMEVFGGKWILRAAIIYLPDTNRKYDYGENGHSISWTKHGQKWYRVSDDKSEEFEKFDASRLDVEMMIFERV</sequence>
<dbReference type="KEGG" id="crq:GCK72_021470"/>
<name>A0A6A5GK23_CAERE</name>
<dbReference type="Gene3D" id="3.90.70.10">
    <property type="entry name" value="Cysteine proteinases"/>
    <property type="match status" value="1"/>
</dbReference>
<dbReference type="Proteomes" id="UP000483820">
    <property type="component" value="Chromosome V"/>
</dbReference>
<dbReference type="CTD" id="9809068"/>
<organism evidence="2 3">
    <name type="scientific">Caenorhabditis remanei</name>
    <name type="common">Caenorhabditis vulgaris</name>
    <dbReference type="NCBI Taxonomy" id="31234"/>
    <lineage>
        <taxon>Eukaryota</taxon>
        <taxon>Metazoa</taxon>
        <taxon>Ecdysozoa</taxon>
        <taxon>Nematoda</taxon>
        <taxon>Chromadorea</taxon>
        <taxon>Rhabditida</taxon>
        <taxon>Rhabditina</taxon>
        <taxon>Rhabditomorpha</taxon>
        <taxon>Rhabditoidea</taxon>
        <taxon>Rhabditidae</taxon>
        <taxon>Peloderinae</taxon>
        <taxon>Caenorhabditis</taxon>
    </lineage>
</organism>
<dbReference type="RefSeq" id="XP_003104545.2">
    <property type="nucleotide sequence ID" value="XM_003104497.2"/>
</dbReference>
<dbReference type="GeneID" id="9809068"/>
<comment type="caution">
    <text evidence="2">The sequence shown here is derived from an EMBL/GenBank/DDBJ whole genome shotgun (WGS) entry which is preliminary data.</text>
</comment>
<accession>A0A6A5GK23</accession>
<protein>
    <recommendedName>
        <fullName evidence="1">USP domain-containing protein</fullName>
    </recommendedName>
</protein>
<evidence type="ECO:0000313" key="3">
    <source>
        <dbReference type="Proteomes" id="UP000483820"/>
    </source>
</evidence>
<evidence type="ECO:0000313" key="2">
    <source>
        <dbReference type="EMBL" id="KAF1754905.1"/>
    </source>
</evidence>
<dbReference type="EMBL" id="WUAV01000005">
    <property type="protein sequence ID" value="KAF1754905.1"/>
    <property type="molecule type" value="Genomic_DNA"/>
</dbReference>
<reference evidence="2 3" key="1">
    <citation type="submission" date="2019-12" db="EMBL/GenBank/DDBJ databases">
        <title>Chromosome-level assembly of the Caenorhabditis remanei genome.</title>
        <authorList>
            <person name="Teterina A.A."/>
            <person name="Willis J.H."/>
            <person name="Phillips P.C."/>
        </authorList>
    </citation>
    <scope>NUCLEOTIDE SEQUENCE [LARGE SCALE GENOMIC DNA]</scope>
    <source>
        <strain evidence="2 3">PX506</strain>
        <tissue evidence="2">Whole organism</tissue>
    </source>
</reference>
<evidence type="ECO:0000259" key="1">
    <source>
        <dbReference type="PROSITE" id="PS50235"/>
    </source>
</evidence>
<gene>
    <name evidence="2" type="ORF">GCK72_021470</name>
</gene>